<sequence length="581" mass="61902">MKRIIKNIIAASAAAVLAVSAGAFASADIYDDIEAMLEQEREARSEAADSGPAEYIAHSPLFFGEVKCSGINVYNDNLSVHLGSGETLKINAKPMPVNTTEKTLSFSVPEESVLSVDQSGTVTAKGTPGDAVVTINCGGVSKDITVSAVRGAESVSLSRSDMLFYIDRPVTAQLTANVAPADATNKNVKWSSENTAVASVDENGVVTPIGTGTTNIVAETEDGGFTAKCIVYVQIYDIPVRGVFITNAVEAMRVNTDYELTSYIYPQNARDKTLSWYSSNPEVVTVDANGRLHAAAEGQSVITLRGADGTEDTFTISCVPDDGTPFEYKYISRPVEERIAELSMPVSYTHYSTSFSAALDAQMNAAPTVFTTNAAAASRSDVEKYLEPSNFASGYAKYQFMDLSASNGTSASSLNSYLNGKGVLEGKGETFIAAANANGISEVYLTVHSVHESGNGQSQLASGVEYNGTTVYNLFGIGAYDADPVTAGAQYAYEHGWTSVDAAIYGGAQWISENYINSGQNTLYKMKWNPEHPGTHQYATDVAWAVKQARTIKSLVEAAGGSVSFDVPVYSDRQEFGISWD</sequence>
<gene>
    <name evidence="4" type="ORF">IAA60_06275</name>
</gene>
<dbReference type="InterPro" id="IPR008964">
    <property type="entry name" value="Invasin/intimin_cell_adhesion"/>
</dbReference>
<reference evidence="4" key="2">
    <citation type="journal article" date="2021" name="PeerJ">
        <title>Extensive microbial diversity within the chicken gut microbiome revealed by metagenomics and culture.</title>
        <authorList>
            <person name="Gilroy R."/>
            <person name="Ravi A."/>
            <person name="Getino M."/>
            <person name="Pursley I."/>
            <person name="Horton D.L."/>
            <person name="Alikhan N.F."/>
            <person name="Baker D."/>
            <person name="Gharbi K."/>
            <person name="Hall N."/>
            <person name="Watson M."/>
            <person name="Adriaenssens E.M."/>
            <person name="Foster-Nyarko E."/>
            <person name="Jarju S."/>
            <person name="Secka A."/>
            <person name="Antonio M."/>
            <person name="Oren A."/>
            <person name="Chaudhuri R.R."/>
            <person name="La Ragione R."/>
            <person name="Hildebrand F."/>
            <person name="Pallen M.J."/>
        </authorList>
    </citation>
    <scope>NUCLEOTIDE SEQUENCE</scope>
    <source>
        <strain evidence="4">CHK181-108</strain>
    </source>
</reference>
<feature type="domain" description="BIG2" evidence="3">
    <location>
        <begin position="239"/>
        <end position="316"/>
    </location>
</feature>
<proteinExistence type="predicted"/>
<dbReference type="SUPFAM" id="SSF49373">
    <property type="entry name" value="Invasin/intimin cell-adhesion fragments"/>
    <property type="match status" value="3"/>
</dbReference>
<dbReference type="EMBL" id="DVLU01000063">
    <property type="protein sequence ID" value="HIT85496.1"/>
    <property type="molecule type" value="Genomic_DNA"/>
</dbReference>
<dbReference type="InterPro" id="IPR002901">
    <property type="entry name" value="MGlyc_endo_b_GlcNAc-like_dom"/>
</dbReference>
<protein>
    <submittedName>
        <fullName evidence="4">Ig-like domain-containing protein</fullName>
    </submittedName>
</protein>
<dbReference type="Gene3D" id="2.60.40.1080">
    <property type="match status" value="3"/>
</dbReference>
<dbReference type="Proteomes" id="UP000824165">
    <property type="component" value="Unassembled WGS sequence"/>
</dbReference>
<feature type="domain" description="BIG2" evidence="3">
    <location>
        <begin position="151"/>
        <end position="230"/>
    </location>
</feature>
<evidence type="ECO:0000313" key="4">
    <source>
        <dbReference type="EMBL" id="HIT85496.1"/>
    </source>
</evidence>
<dbReference type="AlphaFoldDB" id="A0A9D1H3K5"/>
<dbReference type="SMART" id="SM00047">
    <property type="entry name" value="LYZ2"/>
    <property type="match status" value="1"/>
</dbReference>
<name>A0A9D1H3K5_9FIRM</name>
<dbReference type="Gene3D" id="1.10.530.10">
    <property type="match status" value="1"/>
</dbReference>
<accession>A0A9D1H3K5</accession>
<comment type="caution">
    <text evidence="4">The sequence shown here is derived from an EMBL/GenBank/DDBJ whole genome shotgun (WGS) entry which is preliminary data.</text>
</comment>
<dbReference type="Pfam" id="PF01832">
    <property type="entry name" value="Glucosaminidase"/>
    <property type="match status" value="1"/>
</dbReference>
<evidence type="ECO:0000256" key="1">
    <source>
        <dbReference type="SAM" id="SignalP"/>
    </source>
</evidence>
<evidence type="ECO:0000259" key="2">
    <source>
        <dbReference type="SMART" id="SM00047"/>
    </source>
</evidence>
<evidence type="ECO:0000259" key="3">
    <source>
        <dbReference type="SMART" id="SM00635"/>
    </source>
</evidence>
<dbReference type="GO" id="GO:0004040">
    <property type="term" value="F:amidase activity"/>
    <property type="evidence" value="ECO:0007669"/>
    <property type="project" value="InterPro"/>
</dbReference>
<dbReference type="InterPro" id="IPR003343">
    <property type="entry name" value="Big_2"/>
</dbReference>
<organism evidence="4 5">
    <name type="scientific">Candidatus Ornithomonoglobus intestinigallinarum</name>
    <dbReference type="NCBI Taxonomy" id="2840894"/>
    <lineage>
        <taxon>Bacteria</taxon>
        <taxon>Bacillati</taxon>
        <taxon>Bacillota</taxon>
        <taxon>Clostridia</taxon>
        <taxon>Candidatus Ornithomonoglobus</taxon>
    </lineage>
</organism>
<reference evidence="4" key="1">
    <citation type="submission" date="2020-10" db="EMBL/GenBank/DDBJ databases">
        <authorList>
            <person name="Gilroy R."/>
        </authorList>
    </citation>
    <scope>NUCLEOTIDE SEQUENCE</scope>
    <source>
        <strain evidence="4">CHK181-108</strain>
    </source>
</reference>
<evidence type="ECO:0000313" key="5">
    <source>
        <dbReference type="Proteomes" id="UP000824165"/>
    </source>
</evidence>
<dbReference type="Pfam" id="PF02368">
    <property type="entry name" value="Big_2"/>
    <property type="match status" value="2"/>
</dbReference>
<dbReference type="SMART" id="SM00635">
    <property type="entry name" value="BID_2"/>
    <property type="match status" value="3"/>
</dbReference>
<keyword evidence="1" id="KW-0732">Signal</keyword>
<feature type="chain" id="PRO_5039137404" evidence="1">
    <location>
        <begin position="26"/>
        <end position="581"/>
    </location>
</feature>
<feature type="domain" description="BIG2" evidence="3">
    <location>
        <begin position="67"/>
        <end position="147"/>
    </location>
</feature>
<feature type="signal peptide" evidence="1">
    <location>
        <begin position="1"/>
        <end position="25"/>
    </location>
</feature>
<feature type="domain" description="Mannosyl-glycoprotein endo-beta-N-acetylglucosamidase-like" evidence="2">
    <location>
        <begin position="416"/>
        <end position="566"/>
    </location>
</feature>